<sequence>MTNNLDFFNRLYQGFEAENLVAGRLYASGLEAFKLPGDFGFDLLVSNQFEQLSANQGGAIAKTRRATFPYVVQVKSRRTDPPQLNDSQRYEVPTDFYISELEFAKIVSNESAFLVCVGFLPAKSGELFSGSVVFWADGEWLKQARGCGFLRPCTINGNLLLKLTLIYRSKAVQLTANVFKKLTDDILAAAKTNLDKTSFATLGAACEKLAQDTTKTLPTYLPVGYATQEYLSMPRPMLDFKNGVALDSTTVIRLPNNQLDLQHLGCATNFGEFDQTGANFIKRWSVEQLVGQDASGSK</sequence>
<dbReference type="EMBL" id="JBIUZV010000014">
    <property type="protein sequence ID" value="MFJ3048029.1"/>
    <property type="molecule type" value="Genomic_DNA"/>
</dbReference>
<comment type="caution">
    <text evidence="1">The sequence shown here is derived from an EMBL/GenBank/DDBJ whole genome shotgun (WGS) entry which is preliminary data.</text>
</comment>
<organism evidence="1 2">
    <name type="scientific">Herbaspirillum chlorophenolicum</name>
    <dbReference type="NCBI Taxonomy" id="211589"/>
    <lineage>
        <taxon>Bacteria</taxon>
        <taxon>Pseudomonadati</taxon>
        <taxon>Pseudomonadota</taxon>
        <taxon>Betaproteobacteria</taxon>
        <taxon>Burkholderiales</taxon>
        <taxon>Oxalobacteraceae</taxon>
        <taxon>Herbaspirillum</taxon>
    </lineage>
</organism>
<gene>
    <name evidence="1" type="ORF">ACIPEN_19535</name>
</gene>
<dbReference type="RefSeq" id="WP_402702855.1">
    <property type="nucleotide sequence ID" value="NZ_JBIUZV010000014.1"/>
</dbReference>
<proteinExistence type="predicted"/>
<protein>
    <recommendedName>
        <fullName evidence="3">DUF4365 domain-containing protein</fullName>
    </recommendedName>
</protein>
<accession>A0ABW8F410</accession>
<reference evidence="1 2" key="1">
    <citation type="submission" date="2024-10" db="EMBL/GenBank/DDBJ databases">
        <title>The Natural Products Discovery Center: Release of the First 8490 Sequenced Strains for Exploring Actinobacteria Biosynthetic Diversity.</title>
        <authorList>
            <person name="Kalkreuter E."/>
            <person name="Kautsar S.A."/>
            <person name="Yang D."/>
            <person name="Bader C.D."/>
            <person name="Teijaro C.N."/>
            <person name="Fluegel L."/>
            <person name="Davis C.M."/>
            <person name="Simpson J.R."/>
            <person name="Lauterbach L."/>
            <person name="Steele A.D."/>
            <person name="Gui C."/>
            <person name="Meng S."/>
            <person name="Li G."/>
            <person name="Viehrig K."/>
            <person name="Ye F."/>
            <person name="Su P."/>
            <person name="Kiefer A.F."/>
            <person name="Nichols A."/>
            <person name="Cepeda A.J."/>
            <person name="Yan W."/>
            <person name="Fan B."/>
            <person name="Jiang Y."/>
            <person name="Adhikari A."/>
            <person name="Zheng C.-J."/>
            <person name="Schuster L."/>
            <person name="Cowan T.M."/>
            <person name="Smanski M.J."/>
            <person name="Chevrette M.G."/>
            <person name="De Carvalho L.P.S."/>
            <person name="Shen B."/>
        </authorList>
    </citation>
    <scope>NUCLEOTIDE SEQUENCE [LARGE SCALE GENOMIC DNA]</scope>
    <source>
        <strain evidence="1 2">NPDC087045</strain>
    </source>
</reference>
<evidence type="ECO:0000313" key="2">
    <source>
        <dbReference type="Proteomes" id="UP001617427"/>
    </source>
</evidence>
<evidence type="ECO:0000313" key="1">
    <source>
        <dbReference type="EMBL" id="MFJ3048029.1"/>
    </source>
</evidence>
<evidence type="ECO:0008006" key="3">
    <source>
        <dbReference type="Google" id="ProtNLM"/>
    </source>
</evidence>
<keyword evidence="2" id="KW-1185">Reference proteome</keyword>
<dbReference type="Proteomes" id="UP001617427">
    <property type="component" value="Unassembled WGS sequence"/>
</dbReference>
<name>A0ABW8F410_9BURK</name>